<sequence length="249" mass="27484">MKEVNNNSGSGKDDTEASARDQDPAASNWVEIPPRALVAGQGQVLSDEVLLRLFTEALGVAGEEAQILVDAFLIRFGSLAAIFATEDRSLSGILHLGPQIRVAIRLVQEAAIRVSRARMGREDIFTNRKLMVDYLISRLAREPVEQFRILFLDERNRLLADEAQTRGTVNYTPVYPREVARRAMELGARSIILVHNHPSGDPTPSEADIAMTLDAQRAAALIDVRIADHFIIGNGAYVSFRDLGLLRDL</sequence>
<dbReference type="CDD" id="cd08071">
    <property type="entry name" value="MPN_DUF2466"/>
    <property type="match status" value="1"/>
</dbReference>
<comment type="similarity">
    <text evidence="6">Belongs to the UPF0758 family.</text>
</comment>
<organism evidence="9 10">
    <name type="scientific">Asaia krungthepensis NRIC 0535</name>
    <dbReference type="NCBI Taxonomy" id="1307925"/>
    <lineage>
        <taxon>Bacteria</taxon>
        <taxon>Pseudomonadati</taxon>
        <taxon>Pseudomonadota</taxon>
        <taxon>Alphaproteobacteria</taxon>
        <taxon>Acetobacterales</taxon>
        <taxon>Acetobacteraceae</taxon>
        <taxon>Asaia</taxon>
    </lineage>
</organism>
<dbReference type="PROSITE" id="PS01302">
    <property type="entry name" value="UPF0758"/>
    <property type="match status" value="1"/>
</dbReference>
<protein>
    <submittedName>
        <fullName evidence="9">DNA repair protein RadC</fullName>
    </submittedName>
</protein>
<keyword evidence="5" id="KW-0482">Metalloprotease</keyword>
<dbReference type="RefSeq" id="WP_264816574.1">
    <property type="nucleotide sequence ID" value="NZ_BAPV01000043.1"/>
</dbReference>
<dbReference type="InterPro" id="IPR001405">
    <property type="entry name" value="UPF0758"/>
</dbReference>
<dbReference type="InterPro" id="IPR037518">
    <property type="entry name" value="MPN"/>
</dbReference>
<feature type="region of interest" description="Disordered" evidence="7">
    <location>
        <begin position="1"/>
        <end position="25"/>
    </location>
</feature>
<dbReference type="Gene3D" id="3.40.140.10">
    <property type="entry name" value="Cytidine Deaminase, domain 2"/>
    <property type="match status" value="1"/>
</dbReference>
<dbReference type="SUPFAM" id="SSF102712">
    <property type="entry name" value="JAB1/MPN domain"/>
    <property type="match status" value="1"/>
</dbReference>
<evidence type="ECO:0000256" key="3">
    <source>
        <dbReference type="ARBA" id="ARBA00022801"/>
    </source>
</evidence>
<dbReference type="NCBIfam" id="TIGR00608">
    <property type="entry name" value="radc"/>
    <property type="match status" value="1"/>
</dbReference>
<gene>
    <name evidence="9" type="ORF">AA0535_2349</name>
</gene>
<dbReference type="InterPro" id="IPR025657">
    <property type="entry name" value="RadC_JAB"/>
</dbReference>
<dbReference type="PANTHER" id="PTHR30471:SF3">
    <property type="entry name" value="UPF0758 PROTEIN YEES-RELATED"/>
    <property type="match status" value="1"/>
</dbReference>
<evidence type="ECO:0000259" key="8">
    <source>
        <dbReference type="PROSITE" id="PS50249"/>
    </source>
</evidence>
<name>A0ABQ0Q4X1_9PROT</name>
<dbReference type="Proteomes" id="UP001062776">
    <property type="component" value="Unassembled WGS sequence"/>
</dbReference>
<evidence type="ECO:0000256" key="6">
    <source>
        <dbReference type="RuleBase" id="RU003797"/>
    </source>
</evidence>
<dbReference type="PROSITE" id="PS50249">
    <property type="entry name" value="MPN"/>
    <property type="match status" value="1"/>
</dbReference>
<evidence type="ECO:0000313" key="10">
    <source>
        <dbReference type="Proteomes" id="UP001062776"/>
    </source>
</evidence>
<evidence type="ECO:0000256" key="2">
    <source>
        <dbReference type="ARBA" id="ARBA00022723"/>
    </source>
</evidence>
<keyword evidence="4" id="KW-0862">Zinc</keyword>
<keyword evidence="2" id="KW-0479">Metal-binding</keyword>
<accession>A0ABQ0Q4X1</accession>
<keyword evidence="10" id="KW-1185">Reference proteome</keyword>
<keyword evidence="3" id="KW-0378">Hydrolase</keyword>
<feature type="compositionally biased region" description="Basic and acidic residues" evidence="7">
    <location>
        <begin position="11"/>
        <end position="23"/>
    </location>
</feature>
<feature type="compositionally biased region" description="Polar residues" evidence="7">
    <location>
        <begin position="1"/>
        <end position="10"/>
    </location>
</feature>
<dbReference type="PANTHER" id="PTHR30471">
    <property type="entry name" value="DNA REPAIR PROTEIN RADC"/>
    <property type="match status" value="1"/>
</dbReference>
<evidence type="ECO:0000256" key="7">
    <source>
        <dbReference type="SAM" id="MobiDB-lite"/>
    </source>
</evidence>
<evidence type="ECO:0000256" key="4">
    <source>
        <dbReference type="ARBA" id="ARBA00022833"/>
    </source>
</evidence>
<reference evidence="9" key="1">
    <citation type="submission" date="2013-04" db="EMBL/GenBank/DDBJ databases">
        <title>The genome sequencing project of 58 acetic acid bacteria.</title>
        <authorList>
            <person name="Okamoto-Kainuma A."/>
            <person name="Ishikawa M."/>
            <person name="Umino S."/>
            <person name="Koizumi Y."/>
            <person name="Shiwa Y."/>
            <person name="Yoshikawa H."/>
            <person name="Matsutani M."/>
            <person name="Matsushita K."/>
        </authorList>
    </citation>
    <scope>NUCLEOTIDE SEQUENCE</scope>
    <source>
        <strain evidence="9">NRIC 0535</strain>
    </source>
</reference>
<dbReference type="InterPro" id="IPR020891">
    <property type="entry name" value="UPF0758_CS"/>
</dbReference>
<feature type="domain" description="MPN" evidence="8">
    <location>
        <begin position="124"/>
        <end position="246"/>
    </location>
</feature>
<dbReference type="EMBL" id="BAPV01000043">
    <property type="protein sequence ID" value="GBQ91612.1"/>
    <property type="molecule type" value="Genomic_DNA"/>
</dbReference>
<evidence type="ECO:0000256" key="1">
    <source>
        <dbReference type="ARBA" id="ARBA00022670"/>
    </source>
</evidence>
<evidence type="ECO:0000256" key="5">
    <source>
        <dbReference type="ARBA" id="ARBA00023049"/>
    </source>
</evidence>
<dbReference type="Pfam" id="PF04002">
    <property type="entry name" value="RadC"/>
    <property type="match status" value="1"/>
</dbReference>
<keyword evidence="1" id="KW-0645">Protease</keyword>
<comment type="caution">
    <text evidence="9">The sequence shown here is derived from an EMBL/GenBank/DDBJ whole genome shotgun (WGS) entry which is preliminary data.</text>
</comment>
<evidence type="ECO:0000313" key="9">
    <source>
        <dbReference type="EMBL" id="GBQ91612.1"/>
    </source>
</evidence>
<proteinExistence type="inferred from homology"/>